<proteinExistence type="predicted"/>
<dbReference type="Proteomes" id="UP000765509">
    <property type="component" value="Unassembled WGS sequence"/>
</dbReference>
<keyword evidence="2" id="KW-1185">Reference proteome</keyword>
<sequence length="119" mass="13590">MPDFEHSENIAQVEEFMVNTYEDKSFFKALRINQNNFQSALNYLLEGHCYYQSDDPATDQLRQSLNNAFTNTPHPFSTNTCLLGKLGIGWGESDWSKNLLSAQNSIPPPHYDWPNASSK</sequence>
<protein>
    <recommendedName>
        <fullName evidence="3">UBA domain-containing protein</fullName>
    </recommendedName>
</protein>
<evidence type="ECO:0000313" key="1">
    <source>
        <dbReference type="EMBL" id="MBW0570278.1"/>
    </source>
</evidence>
<accession>A0A9Q3JVS6</accession>
<comment type="caution">
    <text evidence="1">The sequence shown here is derived from an EMBL/GenBank/DDBJ whole genome shotgun (WGS) entry which is preliminary data.</text>
</comment>
<gene>
    <name evidence="1" type="ORF">O181_109993</name>
</gene>
<evidence type="ECO:0008006" key="3">
    <source>
        <dbReference type="Google" id="ProtNLM"/>
    </source>
</evidence>
<dbReference type="AlphaFoldDB" id="A0A9Q3JVS6"/>
<evidence type="ECO:0000313" key="2">
    <source>
        <dbReference type="Proteomes" id="UP000765509"/>
    </source>
</evidence>
<name>A0A9Q3JVS6_9BASI</name>
<reference evidence="1" key="1">
    <citation type="submission" date="2021-03" db="EMBL/GenBank/DDBJ databases">
        <title>Draft genome sequence of rust myrtle Austropuccinia psidii MF-1, a brazilian biotype.</title>
        <authorList>
            <person name="Quecine M.C."/>
            <person name="Pachon D.M.R."/>
            <person name="Bonatelli M.L."/>
            <person name="Correr F.H."/>
            <person name="Franceschini L.M."/>
            <person name="Leite T.F."/>
            <person name="Margarido G.R.A."/>
            <person name="Almeida C.A."/>
            <person name="Ferrarezi J.A."/>
            <person name="Labate C.A."/>
        </authorList>
    </citation>
    <scope>NUCLEOTIDE SEQUENCE</scope>
    <source>
        <strain evidence="1">MF-1</strain>
    </source>
</reference>
<organism evidence="1 2">
    <name type="scientific">Austropuccinia psidii MF-1</name>
    <dbReference type="NCBI Taxonomy" id="1389203"/>
    <lineage>
        <taxon>Eukaryota</taxon>
        <taxon>Fungi</taxon>
        <taxon>Dikarya</taxon>
        <taxon>Basidiomycota</taxon>
        <taxon>Pucciniomycotina</taxon>
        <taxon>Pucciniomycetes</taxon>
        <taxon>Pucciniales</taxon>
        <taxon>Sphaerophragmiaceae</taxon>
        <taxon>Austropuccinia</taxon>
    </lineage>
</organism>
<dbReference type="EMBL" id="AVOT02085944">
    <property type="protein sequence ID" value="MBW0570278.1"/>
    <property type="molecule type" value="Genomic_DNA"/>
</dbReference>